<evidence type="ECO:0000313" key="1">
    <source>
        <dbReference type="EMBL" id="KAF2113095.1"/>
    </source>
</evidence>
<evidence type="ECO:0000313" key="2">
    <source>
        <dbReference type="Proteomes" id="UP000799770"/>
    </source>
</evidence>
<proteinExistence type="predicted"/>
<dbReference type="EMBL" id="ML977329">
    <property type="protein sequence ID" value="KAF2113095.1"/>
    <property type="molecule type" value="Genomic_DNA"/>
</dbReference>
<organism evidence="1 2">
    <name type="scientific">Lophiotrema nucula</name>
    <dbReference type="NCBI Taxonomy" id="690887"/>
    <lineage>
        <taxon>Eukaryota</taxon>
        <taxon>Fungi</taxon>
        <taxon>Dikarya</taxon>
        <taxon>Ascomycota</taxon>
        <taxon>Pezizomycotina</taxon>
        <taxon>Dothideomycetes</taxon>
        <taxon>Pleosporomycetidae</taxon>
        <taxon>Pleosporales</taxon>
        <taxon>Lophiotremataceae</taxon>
        <taxon>Lophiotrema</taxon>
    </lineage>
</organism>
<keyword evidence="2" id="KW-1185">Reference proteome</keyword>
<name>A0A6A5Z0Z3_9PLEO</name>
<dbReference type="Proteomes" id="UP000799770">
    <property type="component" value="Unassembled WGS sequence"/>
</dbReference>
<accession>A0A6A5Z0Z3</accession>
<dbReference type="AlphaFoldDB" id="A0A6A5Z0Z3"/>
<reference evidence="1" key="1">
    <citation type="journal article" date="2020" name="Stud. Mycol.">
        <title>101 Dothideomycetes genomes: a test case for predicting lifestyles and emergence of pathogens.</title>
        <authorList>
            <person name="Haridas S."/>
            <person name="Albert R."/>
            <person name="Binder M."/>
            <person name="Bloem J."/>
            <person name="Labutti K."/>
            <person name="Salamov A."/>
            <person name="Andreopoulos B."/>
            <person name="Baker S."/>
            <person name="Barry K."/>
            <person name="Bills G."/>
            <person name="Bluhm B."/>
            <person name="Cannon C."/>
            <person name="Castanera R."/>
            <person name="Culley D."/>
            <person name="Daum C."/>
            <person name="Ezra D."/>
            <person name="Gonzalez J."/>
            <person name="Henrissat B."/>
            <person name="Kuo A."/>
            <person name="Liang C."/>
            <person name="Lipzen A."/>
            <person name="Lutzoni F."/>
            <person name="Magnuson J."/>
            <person name="Mondo S."/>
            <person name="Nolan M."/>
            <person name="Ohm R."/>
            <person name="Pangilinan J."/>
            <person name="Park H.-J."/>
            <person name="Ramirez L."/>
            <person name="Alfaro M."/>
            <person name="Sun H."/>
            <person name="Tritt A."/>
            <person name="Yoshinaga Y."/>
            <person name="Zwiers L.-H."/>
            <person name="Turgeon B."/>
            <person name="Goodwin S."/>
            <person name="Spatafora J."/>
            <person name="Crous P."/>
            <person name="Grigoriev I."/>
        </authorList>
    </citation>
    <scope>NUCLEOTIDE SEQUENCE</scope>
    <source>
        <strain evidence="1">CBS 627.86</strain>
    </source>
</reference>
<sequence length="163" mass="18416">MAELLLISTTTARRQECKYLAKGIRRFNFSLKTSLSYRRAAVEENCRSRYQWLCHTVLSGILQGTYLDQTPQGSFHPLNPYQLSHYFHEITRKMRLSTIFFSSLISIITSACLTTNGVVGCTNAVSTSVCVSDCICRCRGQKLECLKEARTCSLGGYRNCMSE</sequence>
<protein>
    <submittedName>
        <fullName evidence="1">Uncharacterized protein</fullName>
    </submittedName>
</protein>
<gene>
    <name evidence="1" type="ORF">BDV96DRAFT_151106</name>
</gene>